<evidence type="ECO:0000313" key="1">
    <source>
        <dbReference type="EMBL" id="RAK55657.1"/>
    </source>
</evidence>
<evidence type="ECO:0008006" key="3">
    <source>
        <dbReference type="Google" id="ProtNLM"/>
    </source>
</evidence>
<organism evidence="1 2">
    <name type="scientific">Phenylobacterium soli</name>
    <dbReference type="NCBI Taxonomy" id="2170551"/>
    <lineage>
        <taxon>Bacteria</taxon>
        <taxon>Pseudomonadati</taxon>
        <taxon>Pseudomonadota</taxon>
        <taxon>Alphaproteobacteria</taxon>
        <taxon>Caulobacterales</taxon>
        <taxon>Caulobacteraceae</taxon>
        <taxon>Phenylobacterium</taxon>
    </lineage>
</organism>
<protein>
    <recommendedName>
        <fullName evidence="3">Glycosyltransferase</fullName>
    </recommendedName>
</protein>
<sequence length="147" mass="15323">MLSVIVEAQNEGERLPGVLAVLTSAAVEGLVREATIAGGGPEELLQVLREETGAELAQDLAEAIGAARSDLLLIMGADFRPRLGWIEALALHLREGGREAIVTGEGGGFLRRAPGAVLIGRAKAAGLVHPDLHRLRRALSGGARRIG</sequence>
<proteinExistence type="predicted"/>
<dbReference type="RefSeq" id="WP_111529405.1">
    <property type="nucleotide sequence ID" value="NZ_JBHRSG010000003.1"/>
</dbReference>
<dbReference type="Proteomes" id="UP000249254">
    <property type="component" value="Unassembled WGS sequence"/>
</dbReference>
<dbReference type="OrthoDB" id="7211128at2"/>
<accession>A0A328AM86</accession>
<dbReference type="EMBL" id="QFYQ01000001">
    <property type="protein sequence ID" value="RAK55657.1"/>
    <property type="molecule type" value="Genomic_DNA"/>
</dbReference>
<comment type="caution">
    <text evidence="1">The sequence shown here is derived from an EMBL/GenBank/DDBJ whole genome shotgun (WGS) entry which is preliminary data.</text>
</comment>
<reference evidence="2" key="1">
    <citation type="submission" date="2018-05" db="EMBL/GenBank/DDBJ databases">
        <authorList>
            <person name="Li X."/>
        </authorList>
    </citation>
    <scope>NUCLEOTIDE SEQUENCE [LARGE SCALE GENOMIC DNA]</scope>
    <source>
        <strain evidence="2">LX32</strain>
    </source>
</reference>
<evidence type="ECO:0000313" key="2">
    <source>
        <dbReference type="Proteomes" id="UP000249254"/>
    </source>
</evidence>
<keyword evidence="2" id="KW-1185">Reference proteome</keyword>
<name>A0A328AM86_9CAUL</name>
<dbReference type="AlphaFoldDB" id="A0A328AM86"/>
<gene>
    <name evidence="1" type="ORF">DJ017_14630</name>
</gene>